<evidence type="ECO:0000256" key="2">
    <source>
        <dbReference type="ARBA" id="ARBA00022989"/>
    </source>
</evidence>
<feature type="transmembrane region" description="Helical" evidence="4">
    <location>
        <begin position="94"/>
        <end position="117"/>
    </location>
</feature>
<evidence type="ECO:0000313" key="7">
    <source>
        <dbReference type="Proteomes" id="UP000192872"/>
    </source>
</evidence>
<dbReference type="Proteomes" id="UP000192872">
    <property type="component" value="Unassembled WGS sequence"/>
</dbReference>
<protein>
    <recommendedName>
        <fullName evidence="5">Major facilitator superfamily (MFS) profile domain-containing protein</fullName>
    </recommendedName>
</protein>
<feature type="domain" description="Major facilitator superfamily (MFS) profile" evidence="5">
    <location>
        <begin position="5"/>
        <end position="374"/>
    </location>
</feature>
<dbReference type="PROSITE" id="PS50850">
    <property type="entry name" value="MFS"/>
    <property type="match status" value="1"/>
</dbReference>
<feature type="transmembrane region" description="Helical" evidence="4">
    <location>
        <begin position="320"/>
        <end position="345"/>
    </location>
</feature>
<evidence type="ECO:0000256" key="3">
    <source>
        <dbReference type="ARBA" id="ARBA00023136"/>
    </source>
</evidence>
<dbReference type="GO" id="GO:0022857">
    <property type="term" value="F:transmembrane transporter activity"/>
    <property type="evidence" value="ECO:0007669"/>
    <property type="project" value="InterPro"/>
</dbReference>
<dbReference type="Gene3D" id="1.20.1250.20">
    <property type="entry name" value="MFS general substrate transporter like domains"/>
    <property type="match status" value="2"/>
</dbReference>
<feature type="transmembrane region" description="Helical" evidence="4">
    <location>
        <begin position="194"/>
        <end position="216"/>
    </location>
</feature>
<dbReference type="GO" id="GO:0005886">
    <property type="term" value="C:plasma membrane"/>
    <property type="evidence" value="ECO:0007669"/>
    <property type="project" value="TreeGrafter"/>
</dbReference>
<dbReference type="InterPro" id="IPR020846">
    <property type="entry name" value="MFS_dom"/>
</dbReference>
<dbReference type="PANTHER" id="PTHR23521">
    <property type="entry name" value="TRANSPORTER MFS SUPERFAMILY"/>
    <property type="match status" value="1"/>
</dbReference>
<dbReference type="InterPro" id="IPR011701">
    <property type="entry name" value="MFS"/>
</dbReference>
<dbReference type="InterPro" id="IPR047200">
    <property type="entry name" value="MFS_YcaD-like"/>
</dbReference>
<feature type="transmembrane region" description="Helical" evidence="4">
    <location>
        <begin position="287"/>
        <end position="308"/>
    </location>
</feature>
<dbReference type="SUPFAM" id="SSF103473">
    <property type="entry name" value="MFS general substrate transporter"/>
    <property type="match status" value="1"/>
</dbReference>
<gene>
    <name evidence="6" type="ORF">A4S15_11605</name>
</gene>
<proteinExistence type="predicted"/>
<dbReference type="CDD" id="cd17477">
    <property type="entry name" value="MFS_YcaD_like"/>
    <property type="match status" value="1"/>
</dbReference>
<sequence>MNIRLLASVLIAVFLLMAGNGLLGTLLPISAASAGYSAETIGLIGSSYFLGMLVGTWMAPAIVGRAGYIRAFAAYAAVAAVATLAFPIAPWPAAWVVCRALIGFCFAGLFSVSDGWINAKATNANRGRMLAMSNVVNFSGSALGQQLLRADEPRSFTLFSAVAGLFMVSLLPMSFTAAEPPSAPKRGRLDIKSLYMASPVGAVAMTLVGFVNGTFWSLAALYIERLGLGTAVVSNFMTAMIIGSAVGPYPIARLSDRMDRRLVIIATAASAALFEIGLILSGAKVALLYPLGFLLGLGLPVLYPLVAAHTNDRIGKEGTLTVASTLLFLYCTGAITGPLTASILMARFGDIMLFVYCATIHSAIVAYVAWRMLRRQAPTARVEVDKTIAEEAGGRRAAP</sequence>
<accession>A0A1W9HVY4</accession>
<dbReference type="PANTHER" id="PTHR23521:SF3">
    <property type="entry name" value="MFS TRANSPORTER"/>
    <property type="match status" value="1"/>
</dbReference>
<reference evidence="6 7" key="1">
    <citation type="journal article" date="2017" name="Water Res.">
        <title>Comammox in drinking water systems.</title>
        <authorList>
            <person name="Wang Y."/>
            <person name="Ma L."/>
            <person name="Mao Y."/>
            <person name="Jiang X."/>
            <person name="Xia Y."/>
            <person name="Yu K."/>
            <person name="Li B."/>
            <person name="Zhang T."/>
        </authorList>
    </citation>
    <scope>NUCLEOTIDE SEQUENCE [LARGE SCALE GENOMIC DNA]</scope>
    <source>
        <strain evidence="6">SG_bin8</strain>
    </source>
</reference>
<evidence type="ECO:0000313" key="6">
    <source>
        <dbReference type="EMBL" id="OQW51462.1"/>
    </source>
</evidence>
<dbReference type="AlphaFoldDB" id="A0A1W9HVY4"/>
<dbReference type="STRING" id="1827387.A4S15_11605"/>
<keyword evidence="3 4" id="KW-0472">Membrane</keyword>
<feature type="transmembrane region" description="Helical" evidence="4">
    <location>
        <begin position="262"/>
        <end position="281"/>
    </location>
</feature>
<dbReference type="InterPro" id="IPR036259">
    <property type="entry name" value="MFS_trans_sf"/>
</dbReference>
<evidence type="ECO:0000256" key="4">
    <source>
        <dbReference type="SAM" id="Phobius"/>
    </source>
</evidence>
<dbReference type="Pfam" id="PF07690">
    <property type="entry name" value="MFS_1"/>
    <property type="match status" value="1"/>
</dbReference>
<feature type="transmembrane region" description="Helical" evidence="4">
    <location>
        <begin position="154"/>
        <end position="173"/>
    </location>
</feature>
<evidence type="ECO:0000256" key="1">
    <source>
        <dbReference type="ARBA" id="ARBA00022692"/>
    </source>
</evidence>
<dbReference type="EMBL" id="LWDL01000019">
    <property type="protein sequence ID" value="OQW51462.1"/>
    <property type="molecule type" value="Genomic_DNA"/>
</dbReference>
<organism evidence="6 7">
    <name type="scientific">Candidatus Raskinella chloraquaticus</name>
    <dbReference type="NCBI Taxonomy" id="1951219"/>
    <lineage>
        <taxon>Bacteria</taxon>
        <taxon>Pseudomonadati</taxon>
        <taxon>Pseudomonadota</taxon>
        <taxon>Alphaproteobacteria</taxon>
        <taxon>Hyphomicrobiales</taxon>
        <taxon>Phreatobacteraceae</taxon>
        <taxon>Candidatus Raskinella</taxon>
    </lineage>
</organism>
<feature type="transmembrane region" description="Helical" evidence="4">
    <location>
        <begin position="228"/>
        <end position="250"/>
    </location>
</feature>
<keyword evidence="1 4" id="KW-0812">Transmembrane</keyword>
<dbReference type="RefSeq" id="WP_376802382.1">
    <property type="nucleotide sequence ID" value="NZ_DBNB01000015.1"/>
</dbReference>
<keyword evidence="2 4" id="KW-1133">Transmembrane helix</keyword>
<evidence type="ECO:0000259" key="5">
    <source>
        <dbReference type="PROSITE" id="PS50850"/>
    </source>
</evidence>
<feature type="transmembrane region" description="Helical" evidence="4">
    <location>
        <begin position="44"/>
        <end position="64"/>
    </location>
</feature>
<comment type="caution">
    <text evidence="6">The sequence shown here is derived from an EMBL/GenBank/DDBJ whole genome shotgun (WGS) entry which is preliminary data.</text>
</comment>
<feature type="transmembrane region" description="Helical" evidence="4">
    <location>
        <begin position="71"/>
        <end position="88"/>
    </location>
</feature>
<feature type="transmembrane region" description="Helical" evidence="4">
    <location>
        <begin position="351"/>
        <end position="370"/>
    </location>
</feature>
<name>A0A1W9HVY4_9HYPH</name>